<name>C6BZP0_MARSD</name>
<dbReference type="NCBIfam" id="NF038196">
    <property type="entry name" value="ferrodoxin_EFR1"/>
    <property type="match status" value="1"/>
</dbReference>
<organism evidence="6 7">
    <name type="scientific">Maridesulfovibrio salexigens (strain ATCC 14822 / DSM 2638 / NCIMB 8403 / VKM B-1763)</name>
    <name type="common">Desulfovibrio salexigens</name>
    <dbReference type="NCBI Taxonomy" id="526222"/>
    <lineage>
        <taxon>Bacteria</taxon>
        <taxon>Pseudomonadati</taxon>
        <taxon>Thermodesulfobacteriota</taxon>
        <taxon>Desulfovibrionia</taxon>
        <taxon>Desulfovibrionales</taxon>
        <taxon>Desulfovibrionaceae</taxon>
        <taxon>Maridesulfovibrio</taxon>
    </lineage>
</organism>
<evidence type="ECO:0000313" key="7">
    <source>
        <dbReference type="Proteomes" id="UP000002601"/>
    </source>
</evidence>
<dbReference type="GO" id="GO:0010181">
    <property type="term" value="F:FMN binding"/>
    <property type="evidence" value="ECO:0007669"/>
    <property type="project" value="InterPro"/>
</dbReference>
<keyword evidence="3" id="KW-0411">Iron-sulfur</keyword>
<evidence type="ECO:0000259" key="5">
    <source>
        <dbReference type="PROSITE" id="PS51379"/>
    </source>
</evidence>
<accession>C6BZP0</accession>
<dbReference type="PROSITE" id="PS00198">
    <property type="entry name" value="4FE4S_FER_1"/>
    <property type="match status" value="1"/>
</dbReference>
<evidence type="ECO:0000313" key="6">
    <source>
        <dbReference type="EMBL" id="ACS78947.1"/>
    </source>
</evidence>
<protein>
    <submittedName>
        <fullName evidence="6">4Fe-4S ferredoxin iron-sulfur binding domain protein</fullName>
    </submittedName>
</protein>
<dbReference type="Gene3D" id="3.30.70.20">
    <property type="match status" value="1"/>
</dbReference>
<dbReference type="AlphaFoldDB" id="C6BZP0"/>
<dbReference type="GO" id="GO:0046872">
    <property type="term" value="F:metal ion binding"/>
    <property type="evidence" value="ECO:0007669"/>
    <property type="project" value="UniProtKB-KW"/>
</dbReference>
<dbReference type="GO" id="GO:0051536">
    <property type="term" value="F:iron-sulfur cluster binding"/>
    <property type="evidence" value="ECO:0007669"/>
    <property type="project" value="UniProtKB-KW"/>
</dbReference>
<dbReference type="InterPro" id="IPR029039">
    <property type="entry name" value="Flavoprotein-like_sf"/>
</dbReference>
<dbReference type="InterPro" id="IPR008254">
    <property type="entry name" value="Flavodoxin/NO_synth"/>
</dbReference>
<feature type="domain" description="4Fe-4S ferredoxin-type" evidence="5">
    <location>
        <begin position="187"/>
        <end position="215"/>
    </location>
</feature>
<dbReference type="PANTHER" id="PTHR43122:SF1">
    <property type="entry name" value="IRON-SULFUR-BINDING PROTEIN"/>
    <property type="match status" value="1"/>
</dbReference>
<dbReference type="InterPro" id="IPR017896">
    <property type="entry name" value="4Fe4S_Fe-S-bd"/>
</dbReference>
<dbReference type="STRING" id="526222.Desal_0881"/>
<evidence type="ECO:0000256" key="3">
    <source>
        <dbReference type="ARBA" id="ARBA00023014"/>
    </source>
</evidence>
<feature type="domain" description="4Fe-4S ferredoxin-type" evidence="5">
    <location>
        <begin position="217"/>
        <end position="243"/>
    </location>
</feature>
<gene>
    <name evidence="6" type="ordered locus">Desal_0881</name>
</gene>
<sequence length="266" mass="29138">MDIKSLKLVCFSPTGTTEQVVRAVARGIDINDVELIDVTKPEARSHSLKFTEGELIVVGVPVYMGRVPGLLQEWFGKIQAEGSPAVGVVVYGNRVYDDAMLELKDMLKRQGAVPIACAAYIGEHSFSNSEIPTAHGRPDNNDLSHAEMFGFKVREKLDSITDLAESCVNNIPGEYPYRGSTELWDVDFIAVDESCVQCGLCAEICPTGAIDAEDSSVIDTVKCITCCACLKKCPNQARAMKDGPVKDARVRLNRLFAEPKEPEFYL</sequence>
<evidence type="ECO:0000256" key="1">
    <source>
        <dbReference type="ARBA" id="ARBA00022723"/>
    </source>
</evidence>
<dbReference type="Gene3D" id="3.40.50.360">
    <property type="match status" value="1"/>
</dbReference>
<dbReference type="PROSITE" id="PS50902">
    <property type="entry name" value="FLAVODOXIN_LIKE"/>
    <property type="match status" value="1"/>
</dbReference>
<feature type="domain" description="Flavodoxin-like" evidence="4">
    <location>
        <begin position="6"/>
        <end position="154"/>
    </location>
</feature>
<keyword evidence="1" id="KW-0479">Metal-binding</keyword>
<evidence type="ECO:0000256" key="2">
    <source>
        <dbReference type="ARBA" id="ARBA00023004"/>
    </source>
</evidence>
<dbReference type="InterPro" id="IPR047964">
    <property type="entry name" value="EFR1-like"/>
</dbReference>
<proteinExistence type="predicted"/>
<dbReference type="Pfam" id="PF00037">
    <property type="entry name" value="Fer4"/>
    <property type="match status" value="1"/>
</dbReference>
<dbReference type="SUPFAM" id="SSF52218">
    <property type="entry name" value="Flavoproteins"/>
    <property type="match status" value="1"/>
</dbReference>
<dbReference type="Proteomes" id="UP000002601">
    <property type="component" value="Chromosome"/>
</dbReference>
<reference evidence="6 7" key="1">
    <citation type="submission" date="2009-06" db="EMBL/GenBank/DDBJ databases">
        <title>Complete sequence of Desulfovibrio salexigens DSM 2638.</title>
        <authorList>
            <consortium name="US DOE Joint Genome Institute"/>
            <person name="Lucas S."/>
            <person name="Copeland A."/>
            <person name="Lapidus A."/>
            <person name="Glavina del Rio T."/>
            <person name="Tice H."/>
            <person name="Bruce D."/>
            <person name="Goodwin L."/>
            <person name="Pitluck S."/>
            <person name="Munk A.C."/>
            <person name="Brettin T."/>
            <person name="Detter J.C."/>
            <person name="Han C."/>
            <person name="Tapia R."/>
            <person name="Larimer F."/>
            <person name="Land M."/>
            <person name="Hauser L."/>
            <person name="Kyrpides N."/>
            <person name="Anderson I."/>
            <person name="Wall J.D."/>
            <person name="Arkin A.P."/>
            <person name="Dehal P."/>
            <person name="Chivian D."/>
            <person name="Giles B."/>
            <person name="Hazen T.C."/>
        </authorList>
    </citation>
    <scope>NUCLEOTIDE SEQUENCE [LARGE SCALE GENOMIC DNA]</scope>
    <source>
        <strain evidence="7">ATCC 14822 / DSM 2638 / NCIMB 8403 / VKM B-1763</strain>
    </source>
</reference>
<dbReference type="PROSITE" id="PS51379">
    <property type="entry name" value="4FE4S_FER_2"/>
    <property type="match status" value="2"/>
</dbReference>
<dbReference type="EMBL" id="CP001649">
    <property type="protein sequence ID" value="ACS78947.1"/>
    <property type="molecule type" value="Genomic_DNA"/>
</dbReference>
<dbReference type="eggNOG" id="COG2768">
    <property type="taxonomic scope" value="Bacteria"/>
</dbReference>
<dbReference type="PANTHER" id="PTHR43122">
    <property type="entry name" value="FERREDOXIN SUBUNIT OF PYRUVATE:FLAVODOXIN OXIDOREDUCTASE-RELATED"/>
    <property type="match status" value="1"/>
</dbReference>
<keyword evidence="2" id="KW-0408">Iron</keyword>
<evidence type="ECO:0000259" key="4">
    <source>
        <dbReference type="PROSITE" id="PS50902"/>
    </source>
</evidence>
<dbReference type="HOGENOM" id="CLU_069541_0_0_7"/>
<dbReference type="RefSeq" id="WP_015850766.1">
    <property type="nucleotide sequence ID" value="NC_012881.1"/>
</dbReference>
<keyword evidence="7" id="KW-1185">Reference proteome</keyword>
<dbReference type="InterPro" id="IPR017900">
    <property type="entry name" value="4Fe4S_Fe_S_CS"/>
</dbReference>
<dbReference type="SUPFAM" id="SSF54862">
    <property type="entry name" value="4Fe-4S ferredoxins"/>
    <property type="match status" value="1"/>
</dbReference>
<dbReference type="OrthoDB" id="9798098at2"/>
<dbReference type="KEGG" id="dsa:Desal_0881"/>